<sequence length="251" mass="26656">MSSSILQARQLVVVRDGRRTIDALDLCVPAGTVYALLGGNGAGKTTTLNAFLGFVKPASGEVTVDGTVVQEDAQAARDKLAYLPENVALYPYLSSIENLQYFCTLAGIRIDASEAGELLSQAGLQASAHGVRASSYSKGMRQKVGLAIAYAKHAKAMLLDEPTSGLDPSAANDFAARVRAARDRGMAVLMATHDLFNAKQVADRIGILREGRLVEEFAAHGVGHDELERIYLAHALGVTDDHFTDVSEPSA</sequence>
<dbReference type="EMBL" id="WIWI01000068">
    <property type="protein sequence ID" value="MQT91633.1"/>
    <property type="molecule type" value="Genomic_DNA"/>
</dbReference>
<dbReference type="PROSITE" id="PS00211">
    <property type="entry name" value="ABC_TRANSPORTER_1"/>
    <property type="match status" value="1"/>
</dbReference>
<dbReference type="Proteomes" id="UP000489190">
    <property type="component" value="Unassembled WGS sequence"/>
</dbReference>
<dbReference type="CDD" id="cd03230">
    <property type="entry name" value="ABC_DR_subfamily_A"/>
    <property type="match status" value="1"/>
</dbReference>
<dbReference type="GO" id="GO:0005524">
    <property type="term" value="F:ATP binding"/>
    <property type="evidence" value="ECO:0007669"/>
    <property type="project" value="UniProtKB-KW"/>
</dbReference>
<evidence type="ECO:0000256" key="1">
    <source>
        <dbReference type="ARBA" id="ARBA00022448"/>
    </source>
</evidence>
<dbReference type="AlphaFoldDB" id="A0A7X1XHL9"/>
<accession>A0A7X1XHL9</accession>
<dbReference type="InterPro" id="IPR003593">
    <property type="entry name" value="AAA+_ATPase"/>
</dbReference>
<evidence type="ECO:0000313" key="5">
    <source>
        <dbReference type="EMBL" id="MQT91633.1"/>
    </source>
</evidence>
<dbReference type="PANTHER" id="PTHR42939:SF1">
    <property type="entry name" value="ABC TRANSPORTER ATP-BINDING PROTEIN ALBC-RELATED"/>
    <property type="match status" value="1"/>
</dbReference>
<name>A0A7X1XHL9_9PSED</name>
<organism evidence="5 6">
    <name type="scientific">Pseudomonas helleri</name>
    <dbReference type="NCBI Taxonomy" id="1608996"/>
    <lineage>
        <taxon>Bacteria</taxon>
        <taxon>Pseudomonadati</taxon>
        <taxon>Pseudomonadota</taxon>
        <taxon>Gammaproteobacteria</taxon>
        <taxon>Pseudomonadales</taxon>
        <taxon>Pseudomonadaceae</taxon>
        <taxon>Pseudomonas</taxon>
    </lineage>
</organism>
<dbReference type="PANTHER" id="PTHR42939">
    <property type="entry name" value="ABC TRANSPORTER ATP-BINDING PROTEIN ALBC-RELATED"/>
    <property type="match status" value="1"/>
</dbReference>
<evidence type="ECO:0000259" key="4">
    <source>
        <dbReference type="PROSITE" id="PS50893"/>
    </source>
</evidence>
<dbReference type="InterPro" id="IPR051782">
    <property type="entry name" value="ABC_Transporter_VariousFunc"/>
</dbReference>
<dbReference type="SMART" id="SM00382">
    <property type="entry name" value="AAA"/>
    <property type="match status" value="1"/>
</dbReference>
<dbReference type="InterPro" id="IPR017871">
    <property type="entry name" value="ABC_transporter-like_CS"/>
</dbReference>
<dbReference type="InterPro" id="IPR027417">
    <property type="entry name" value="P-loop_NTPase"/>
</dbReference>
<dbReference type="PROSITE" id="PS50893">
    <property type="entry name" value="ABC_TRANSPORTER_2"/>
    <property type="match status" value="1"/>
</dbReference>
<keyword evidence="1" id="KW-0813">Transport</keyword>
<evidence type="ECO:0000313" key="6">
    <source>
        <dbReference type="Proteomes" id="UP000489190"/>
    </source>
</evidence>
<dbReference type="InterPro" id="IPR003439">
    <property type="entry name" value="ABC_transporter-like_ATP-bd"/>
</dbReference>
<comment type="caution">
    <text evidence="5">The sequence shown here is derived from an EMBL/GenBank/DDBJ whole genome shotgun (WGS) entry which is preliminary data.</text>
</comment>
<dbReference type="RefSeq" id="WP_153330272.1">
    <property type="nucleotide sequence ID" value="NZ_WIWI01000068.1"/>
</dbReference>
<dbReference type="GO" id="GO:0016887">
    <property type="term" value="F:ATP hydrolysis activity"/>
    <property type="evidence" value="ECO:0007669"/>
    <property type="project" value="InterPro"/>
</dbReference>
<evidence type="ECO:0000256" key="2">
    <source>
        <dbReference type="ARBA" id="ARBA00022741"/>
    </source>
</evidence>
<keyword evidence="3 5" id="KW-0067">ATP-binding</keyword>
<protein>
    <submittedName>
        <fullName evidence="5">ATP-binding cassette domain-containing protein</fullName>
    </submittedName>
</protein>
<dbReference type="Gene3D" id="3.40.50.300">
    <property type="entry name" value="P-loop containing nucleotide triphosphate hydrolases"/>
    <property type="match status" value="1"/>
</dbReference>
<proteinExistence type="predicted"/>
<evidence type="ECO:0000256" key="3">
    <source>
        <dbReference type="ARBA" id="ARBA00022840"/>
    </source>
</evidence>
<gene>
    <name evidence="5" type="ORF">GHO39_21190</name>
</gene>
<dbReference type="Pfam" id="PF00005">
    <property type="entry name" value="ABC_tran"/>
    <property type="match status" value="1"/>
</dbReference>
<dbReference type="SUPFAM" id="SSF52540">
    <property type="entry name" value="P-loop containing nucleoside triphosphate hydrolases"/>
    <property type="match status" value="1"/>
</dbReference>
<feature type="domain" description="ABC transporter" evidence="4">
    <location>
        <begin position="6"/>
        <end position="235"/>
    </location>
</feature>
<keyword evidence="2" id="KW-0547">Nucleotide-binding</keyword>
<reference evidence="5 6" key="1">
    <citation type="submission" date="2019-10" db="EMBL/GenBank/DDBJ databases">
        <title>Evaluation of single-gene subtyping targets for Pseudomonas.</title>
        <authorList>
            <person name="Reichler S.J."/>
            <person name="Orsi R.H."/>
            <person name="Wiedmann M."/>
            <person name="Martin N.H."/>
            <person name="Murphy S.I."/>
        </authorList>
    </citation>
    <scope>NUCLEOTIDE SEQUENCE [LARGE SCALE GENOMIC DNA]</scope>
    <source>
        <strain evidence="5 6">FSL R10-3254</strain>
    </source>
</reference>